<dbReference type="EMBL" id="AMZH03014329">
    <property type="protein sequence ID" value="RRT47823.1"/>
    <property type="molecule type" value="Genomic_DNA"/>
</dbReference>
<name>A0A426Y7W9_ENSVE</name>
<feature type="region of interest" description="Disordered" evidence="1">
    <location>
        <begin position="106"/>
        <end position="127"/>
    </location>
</feature>
<proteinExistence type="predicted"/>
<evidence type="ECO:0000256" key="1">
    <source>
        <dbReference type="SAM" id="MobiDB-lite"/>
    </source>
</evidence>
<evidence type="ECO:0000313" key="2">
    <source>
        <dbReference type="EMBL" id="RRT47823.1"/>
    </source>
</evidence>
<protein>
    <submittedName>
        <fullName evidence="2">Uncharacterized protein</fullName>
    </submittedName>
</protein>
<evidence type="ECO:0000313" key="3">
    <source>
        <dbReference type="Proteomes" id="UP000287651"/>
    </source>
</evidence>
<feature type="region of interest" description="Disordered" evidence="1">
    <location>
        <begin position="43"/>
        <end position="78"/>
    </location>
</feature>
<gene>
    <name evidence="2" type="ORF">B296_00019707</name>
</gene>
<dbReference type="AlphaFoldDB" id="A0A426Y7W9"/>
<sequence>MPSYTSTAPAVLAVRDASTGEGCGHVDGPVVRKSDDVVTMSSCAISFSPPPRRRPSRANSTEHEPENWSGAGANLTEQELGNLNVARADPTEQELRNWDGTRADLTEYGLGNSNVARADPTEQELRN</sequence>
<comment type="caution">
    <text evidence="2">The sequence shown here is derived from an EMBL/GenBank/DDBJ whole genome shotgun (WGS) entry which is preliminary data.</text>
</comment>
<reference evidence="2 3" key="1">
    <citation type="journal article" date="2014" name="Agronomy (Basel)">
        <title>A Draft Genome Sequence for Ensete ventricosum, the Drought-Tolerant Tree Against Hunger.</title>
        <authorList>
            <person name="Harrison J."/>
            <person name="Moore K.A."/>
            <person name="Paszkiewicz K."/>
            <person name="Jones T."/>
            <person name="Grant M."/>
            <person name="Ambacheew D."/>
            <person name="Muzemil S."/>
            <person name="Studholme D.J."/>
        </authorList>
    </citation>
    <scope>NUCLEOTIDE SEQUENCE [LARGE SCALE GENOMIC DNA]</scope>
</reference>
<accession>A0A426Y7W9</accession>
<dbReference type="Proteomes" id="UP000287651">
    <property type="component" value="Unassembled WGS sequence"/>
</dbReference>
<organism evidence="2 3">
    <name type="scientific">Ensete ventricosum</name>
    <name type="common">Abyssinian banana</name>
    <name type="synonym">Musa ensete</name>
    <dbReference type="NCBI Taxonomy" id="4639"/>
    <lineage>
        <taxon>Eukaryota</taxon>
        <taxon>Viridiplantae</taxon>
        <taxon>Streptophyta</taxon>
        <taxon>Embryophyta</taxon>
        <taxon>Tracheophyta</taxon>
        <taxon>Spermatophyta</taxon>
        <taxon>Magnoliopsida</taxon>
        <taxon>Liliopsida</taxon>
        <taxon>Zingiberales</taxon>
        <taxon>Musaceae</taxon>
        <taxon>Ensete</taxon>
    </lineage>
</organism>